<dbReference type="AlphaFoldDB" id="A0A4U1EIE9"/>
<organism evidence="1 2">
    <name type="scientific">Monodon monoceros</name>
    <name type="common">Narwhal</name>
    <name type="synonym">Ceratodon monodon</name>
    <dbReference type="NCBI Taxonomy" id="40151"/>
    <lineage>
        <taxon>Eukaryota</taxon>
        <taxon>Metazoa</taxon>
        <taxon>Chordata</taxon>
        <taxon>Craniata</taxon>
        <taxon>Vertebrata</taxon>
        <taxon>Euteleostomi</taxon>
        <taxon>Mammalia</taxon>
        <taxon>Eutheria</taxon>
        <taxon>Laurasiatheria</taxon>
        <taxon>Artiodactyla</taxon>
        <taxon>Whippomorpha</taxon>
        <taxon>Cetacea</taxon>
        <taxon>Odontoceti</taxon>
        <taxon>Monodontidae</taxon>
        <taxon>Monodon</taxon>
    </lineage>
</organism>
<evidence type="ECO:0000313" key="1">
    <source>
        <dbReference type="EMBL" id="TKC36064.1"/>
    </source>
</evidence>
<protein>
    <submittedName>
        <fullName evidence="1">Uncharacterized protein</fullName>
    </submittedName>
</protein>
<proteinExistence type="predicted"/>
<comment type="caution">
    <text evidence="1">The sequence shown here is derived from an EMBL/GenBank/DDBJ whole genome shotgun (WGS) entry which is preliminary data.</text>
</comment>
<sequence>MVMLAAEQPWRRHSCLQASQRSWGGPRRRRRLSSALVTGCPTEIECLHRLAFTLHQKGSIRSAGQILPSADSSLGELEGLAKEACAVCS</sequence>
<name>A0A4U1EIE9_MONMO</name>
<accession>A0A4U1EIE9</accession>
<evidence type="ECO:0000313" key="2">
    <source>
        <dbReference type="Proteomes" id="UP000308365"/>
    </source>
</evidence>
<dbReference type="EMBL" id="RWIC01001377">
    <property type="protein sequence ID" value="TKC36064.1"/>
    <property type="molecule type" value="Genomic_DNA"/>
</dbReference>
<gene>
    <name evidence="1" type="ORF">EI555_007313</name>
</gene>
<dbReference type="Proteomes" id="UP000308365">
    <property type="component" value="Unassembled WGS sequence"/>
</dbReference>
<reference evidence="2" key="1">
    <citation type="journal article" date="2019" name="IScience">
        <title>Narwhal Genome Reveals Long-Term Low Genetic Diversity despite Current Large Abundance Size.</title>
        <authorList>
            <person name="Westbury M.V."/>
            <person name="Petersen B."/>
            <person name="Garde E."/>
            <person name="Heide-Jorgensen M.P."/>
            <person name="Lorenzen E.D."/>
        </authorList>
    </citation>
    <scope>NUCLEOTIDE SEQUENCE [LARGE SCALE GENOMIC DNA]</scope>
</reference>